<feature type="transmembrane region" description="Helical" evidence="6">
    <location>
        <begin position="250"/>
        <end position="271"/>
    </location>
</feature>
<feature type="transmembrane region" description="Helical" evidence="6">
    <location>
        <begin position="78"/>
        <end position="95"/>
    </location>
</feature>
<dbReference type="GO" id="GO:0005886">
    <property type="term" value="C:plasma membrane"/>
    <property type="evidence" value="ECO:0007669"/>
    <property type="project" value="UniProtKB-SubCell"/>
</dbReference>
<dbReference type="Pfam" id="PF03772">
    <property type="entry name" value="Competence"/>
    <property type="match status" value="1"/>
</dbReference>
<accession>A0A1G2BIX4</accession>
<feature type="transmembrane region" description="Helical" evidence="6">
    <location>
        <begin position="349"/>
        <end position="366"/>
    </location>
</feature>
<feature type="transmembrane region" description="Helical" evidence="6">
    <location>
        <begin position="475"/>
        <end position="495"/>
    </location>
</feature>
<dbReference type="NCBIfam" id="TIGR00360">
    <property type="entry name" value="ComEC_N-term"/>
    <property type="match status" value="1"/>
</dbReference>
<keyword evidence="3 6" id="KW-0812">Transmembrane</keyword>
<evidence type="ECO:0000256" key="3">
    <source>
        <dbReference type="ARBA" id="ARBA00022692"/>
    </source>
</evidence>
<dbReference type="Proteomes" id="UP000176420">
    <property type="component" value="Unassembled WGS sequence"/>
</dbReference>
<feature type="domain" description="ComEC/Rec2-related protein" evidence="7">
    <location>
        <begin position="229"/>
        <end position="492"/>
    </location>
</feature>
<feature type="transmembrane region" description="Helical" evidence="6">
    <location>
        <begin position="413"/>
        <end position="436"/>
    </location>
</feature>
<evidence type="ECO:0000256" key="4">
    <source>
        <dbReference type="ARBA" id="ARBA00022989"/>
    </source>
</evidence>
<feature type="domain" description="DUF4131" evidence="8">
    <location>
        <begin position="54"/>
        <end position="191"/>
    </location>
</feature>
<evidence type="ECO:0000256" key="6">
    <source>
        <dbReference type="SAM" id="Phobius"/>
    </source>
</evidence>
<protein>
    <submittedName>
        <fullName evidence="9">Uncharacterized protein</fullName>
    </submittedName>
</protein>
<evidence type="ECO:0000259" key="8">
    <source>
        <dbReference type="Pfam" id="PF13567"/>
    </source>
</evidence>
<evidence type="ECO:0000256" key="5">
    <source>
        <dbReference type="ARBA" id="ARBA00023136"/>
    </source>
</evidence>
<dbReference type="EMBL" id="MHKI01000003">
    <property type="protein sequence ID" value="OGY88250.1"/>
    <property type="molecule type" value="Genomic_DNA"/>
</dbReference>
<gene>
    <name evidence="9" type="ORF">A2319_03615</name>
</gene>
<sequence>MSTMGNRRWQDPQIILVLSFKNFMPKFHKSVVFIVCCLALSFGVFLGTGTKVLPVVIFFLFLAGCFGLAFFWRGYFQLLSFILIFTAAGFGRTLLLSDFSHNPYDKELTFSATIVKDVEILPAKQRLVVSSNILDGLVLLGVGLQPRYSIGDLLEITCTLRRPEPFETFQYDKFLQRYGIGSTCYYPQITKVAEKPGVLKFIFSFKKFLILKLQKSLSAPEHSILLGSLFGVNKALPLAWEEAFRRTGTIHLLVISGSNIVVLSALLLTVLKSLPLSHRTNILLVIGVLALYAIFTGWQPPAVRATFFGSIALVASLLGRKNQALRLLIMVATLMLILNPLLLLFDAGFQLSFLATLGIIVFSKFLEEKLTFLPEFFGLRAASAVTLSATFTTAPLIAYSFHSFSLVTLPANLIVGPLMTAVMLSGVVAVVLAVILPNTLAGWVLLPVYYLIHFTLQVVQKFNQIPYAAFNLPEIPQWLFLLLSSFIFFATWKVYQKQRL</sequence>
<feature type="transmembrane region" description="Helical" evidence="6">
    <location>
        <begin position="27"/>
        <end position="46"/>
    </location>
</feature>
<keyword evidence="2" id="KW-1003">Cell membrane</keyword>
<dbReference type="PANTHER" id="PTHR30619">
    <property type="entry name" value="DNA INTERNALIZATION/COMPETENCE PROTEIN COMEC/REC2"/>
    <property type="match status" value="1"/>
</dbReference>
<dbReference type="InterPro" id="IPR025405">
    <property type="entry name" value="DUF4131"/>
</dbReference>
<feature type="transmembrane region" description="Helical" evidence="6">
    <location>
        <begin position="278"/>
        <end position="295"/>
    </location>
</feature>
<feature type="transmembrane region" description="Helical" evidence="6">
    <location>
        <begin position="325"/>
        <end position="343"/>
    </location>
</feature>
<proteinExistence type="predicted"/>
<evidence type="ECO:0000313" key="10">
    <source>
        <dbReference type="Proteomes" id="UP000176420"/>
    </source>
</evidence>
<feature type="transmembrane region" description="Helical" evidence="6">
    <location>
        <begin position="52"/>
        <end position="71"/>
    </location>
</feature>
<evidence type="ECO:0000256" key="1">
    <source>
        <dbReference type="ARBA" id="ARBA00004651"/>
    </source>
</evidence>
<comment type="caution">
    <text evidence="9">The sequence shown here is derived from an EMBL/GenBank/DDBJ whole genome shotgun (WGS) entry which is preliminary data.</text>
</comment>
<dbReference type="InterPro" id="IPR004477">
    <property type="entry name" value="ComEC_N"/>
</dbReference>
<name>A0A1G2BIX4_9BACT</name>
<feature type="transmembrane region" description="Helical" evidence="6">
    <location>
        <begin position="301"/>
        <end position="318"/>
    </location>
</feature>
<dbReference type="AlphaFoldDB" id="A0A1G2BIX4"/>
<feature type="transmembrane region" description="Helical" evidence="6">
    <location>
        <begin position="443"/>
        <end position="463"/>
    </location>
</feature>
<comment type="subcellular location">
    <subcellularLocation>
        <location evidence="1">Cell membrane</location>
        <topology evidence="1">Multi-pass membrane protein</topology>
    </subcellularLocation>
</comment>
<keyword evidence="4 6" id="KW-1133">Transmembrane helix</keyword>
<keyword evidence="5 6" id="KW-0472">Membrane</keyword>
<dbReference type="Pfam" id="PF13567">
    <property type="entry name" value="DUF4131"/>
    <property type="match status" value="1"/>
</dbReference>
<dbReference type="PANTHER" id="PTHR30619:SF1">
    <property type="entry name" value="RECOMBINATION PROTEIN 2"/>
    <property type="match status" value="1"/>
</dbReference>
<feature type="transmembrane region" description="Helical" evidence="6">
    <location>
        <begin position="378"/>
        <end position="401"/>
    </location>
</feature>
<dbReference type="InterPro" id="IPR052159">
    <property type="entry name" value="Competence_DNA_uptake"/>
</dbReference>
<evidence type="ECO:0000259" key="7">
    <source>
        <dbReference type="Pfam" id="PF03772"/>
    </source>
</evidence>
<evidence type="ECO:0000313" key="9">
    <source>
        <dbReference type="EMBL" id="OGY88250.1"/>
    </source>
</evidence>
<evidence type="ECO:0000256" key="2">
    <source>
        <dbReference type="ARBA" id="ARBA00022475"/>
    </source>
</evidence>
<organism evidence="9 10">
    <name type="scientific">Candidatus Kerfeldbacteria bacterium RIFOXYB2_FULL_38_14</name>
    <dbReference type="NCBI Taxonomy" id="1798547"/>
    <lineage>
        <taxon>Bacteria</taxon>
        <taxon>Candidatus Kerfeldiibacteriota</taxon>
    </lineage>
</organism>
<reference evidence="9 10" key="1">
    <citation type="journal article" date="2016" name="Nat. Commun.">
        <title>Thousands of microbial genomes shed light on interconnected biogeochemical processes in an aquifer system.</title>
        <authorList>
            <person name="Anantharaman K."/>
            <person name="Brown C.T."/>
            <person name="Hug L.A."/>
            <person name="Sharon I."/>
            <person name="Castelle C.J."/>
            <person name="Probst A.J."/>
            <person name="Thomas B.C."/>
            <person name="Singh A."/>
            <person name="Wilkins M.J."/>
            <person name="Karaoz U."/>
            <person name="Brodie E.L."/>
            <person name="Williams K.H."/>
            <person name="Hubbard S.S."/>
            <person name="Banfield J.F."/>
        </authorList>
    </citation>
    <scope>NUCLEOTIDE SEQUENCE [LARGE SCALE GENOMIC DNA]</scope>
</reference>